<gene>
    <name evidence="2" type="ORF">GCM10017600_14370</name>
</gene>
<evidence type="ECO:0000313" key="3">
    <source>
        <dbReference type="Proteomes" id="UP001143474"/>
    </source>
</evidence>
<reference evidence="2" key="1">
    <citation type="journal article" date="2014" name="Int. J. Syst. Evol. Microbiol.">
        <title>Complete genome sequence of Corynebacterium casei LMG S-19264T (=DSM 44701T), isolated from a smear-ripened cheese.</title>
        <authorList>
            <consortium name="US DOE Joint Genome Institute (JGI-PGF)"/>
            <person name="Walter F."/>
            <person name="Albersmeier A."/>
            <person name="Kalinowski J."/>
            <person name="Ruckert C."/>
        </authorList>
    </citation>
    <scope>NUCLEOTIDE SEQUENCE</scope>
    <source>
        <strain evidence="2">VKM Ac-2007</strain>
    </source>
</reference>
<dbReference type="Proteomes" id="UP001143474">
    <property type="component" value="Unassembled WGS sequence"/>
</dbReference>
<feature type="transmembrane region" description="Helical" evidence="1">
    <location>
        <begin position="163"/>
        <end position="182"/>
    </location>
</feature>
<dbReference type="AlphaFoldDB" id="A0A9W6HXS0"/>
<dbReference type="InterPro" id="IPR025495">
    <property type="entry name" value="DUF4386"/>
</dbReference>
<dbReference type="Pfam" id="PF14329">
    <property type="entry name" value="DUF4386"/>
    <property type="match status" value="1"/>
</dbReference>
<evidence type="ECO:0008006" key="4">
    <source>
        <dbReference type="Google" id="ProtNLM"/>
    </source>
</evidence>
<reference evidence="2" key="2">
    <citation type="submission" date="2023-01" db="EMBL/GenBank/DDBJ databases">
        <authorList>
            <person name="Sun Q."/>
            <person name="Evtushenko L."/>
        </authorList>
    </citation>
    <scope>NUCLEOTIDE SEQUENCE</scope>
    <source>
        <strain evidence="2">VKM Ac-2007</strain>
    </source>
</reference>
<proteinExistence type="predicted"/>
<sequence>MSTRTVGRIVGALFLLAFVAYIAGGTLAGSEPQATDTLSAVADNRTRLSVGALLMLVNSAVVLGIGVLTLPVLRPHGEISAYAYLAGRTVEAVLLAVGIVFLLLLGPLAQEAVHATGDTSVLSTLGRIAKEGNRYCYQVAMIAAGAVGVLFCRVLFRARLVPRFMAVWGLAGYAVFLAGMILDVLGYGVGVFLAAPGGLFEVALGVLLIVRGFAAGAPGGPVGDPPPAATASPAPRVA</sequence>
<evidence type="ECO:0000256" key="1">
    <source>
        <dbReference type="SAM" id="Phobius"/>
    </source>
</evidence>
<protein>
    <recommendedName>
        <fullName evidence="4">DUF4386 domain-containing protein</fullName>
    </recommendedName>
</protein>
<organism evidence="2 3">
    <name type="scientific">Streptosporangium carneum</name>
    <dbReference type="NCBI Taxonomy" id="47481"/>
    <lineage>
        <taxon>Bacteria</taxon>
        <taxon>Bacillati</taxon>
        <taxon>Actinomycetota</taxon>
        <taxon>Actinomycetes</taxon>
        <taxon>Streptosporangiales</taxon>
        <taxon>Streptosporangiaceae</taxon>
        <taxon>Streptosporangium</taxon>
    </lineage>
</organism>
<dbReference type="EMBL" id="BSEV01000002">
    <property type="protein sequence ID" value="GLK08032.1"/>
    <property type="molecule type" value="Genomic_DNA"/>
</dbReference>
<keyword evidence="1" id="KW-0472">Membrane</keyword>
<accession>A0A9W6HXS0</accession>
<keyword evidence="1" id="KW-0812">Transmembrane</keyword>
<feature type="transmembrane region" description="Helical" evidence="1">
    <location>
        <begin position="52"/>
        <end position="73"/>
    </location>
</feature>
<keyword evidence="1" id="KW-1133">Transmembrane helix</keyword>
<feature type="transmembrane region" description="Helical" evidence="1">
    <location>
        <begin position="137"/>
        <end position="156"/>
    </location>
</feature>
<name>A0A9W6HXS0_9ACTN</name>
<feature type="transmembrane region" description="Helical" evidence="1">
    <location>
        <begin position="188"/>
        <end position="210"/>
    </location>
</feature>
<comment type="caution">
    <text evidence="2">The sequence shown here is derived from an EMBL/GenBank/DDBJ whole genome shotgun (WGS) entry which is preliminary data.</text>
</comment>
<evidence type="ECO:0000313" key="2">
    <source>
        <dbReference type="EMBL" id="GLK08032.1"/>
    </source>
</evidence>
<dbReference type="RefSeq" id="WP_271216552.1">
    <property type="nucleotide sequence ID" value="NZ_BAAAVD010000040.1"/>
</dbReference>
<keyword evidence="3" id="KW-1185">Reference proteome</keyword>
<feature type="transmembrane region" description="Helical" evidence="1">
    <location>
        <begin position="85"/>
        <end position="105"/>
    </location>
</feature>